<accession>A0A0E9QFV4</accession>
<reference evidence="1" key="2">
    <citation type="journal article" date="2015" name="Fish Shellfish Immunol.">
        <title>Early steps in the European eel (Anguilla anguilla)-Vibrio vulnificus interaction in the gills: Role of the RtxA13 toxin.</title>
        <authorList>
            <person name="Callol A."/>
            <person name="Pajuelo D."/>
            <person name="Ebbesson L."/>
            <person name="Teles M."/>
            <person name="MacKenzie S."/>
            <person name="Amaro C."/>
        </authorList>
    </citation>
    <scope>NUCLEOTIDE SEQUENCE</scope>
</reference>
<protein>
    <submittedName>
        <fullName evidence="1">Uncharacterized protein</fullName>
    </submittedName>
</protein>
<dbReference type="EMBL" id="GBXM01092893">
    <property type="protein sequence ID" value="JAH15684.1"/>
    <property type="molecule type" value="Transcribed_RNA"/>
</dbReference>
<sequence length="39" mass="4545">MVVSKIFLSTHCRLVDTHAFPRILFFASLHVSGNIFRKR</sequence>
<evidence type="ECO:0000313" key="1">
    <source>
        <dbReference type="EMBL" id="JAH15684.1"/>
    </source>
</evidence>
<proteinExistence type="predicted"/>
<reference evidence="1" key="1">
    <citation type="submission" date="2014-11" db="EMBL/GenBank/DDBJ databases">
        <authorList>
            <person name="Amaro Gonzalez C."/>
        </authorList>
    </citation>
    <scope>NUCLEOTIDE SEQUENCE</scope>
</reference>
<dbReference type="AlphaFoldDB" id="A0A0E9QFV4"/>
<organism evidence="1">
    <name type="scientific">Anguilla anguilla</name>
    <name type="common">European freshwater eel</name>
    <name type="synonym">Muraena anguilla</name>
    <dbReference type="NCBI Taxonomy" id="7936"/>
    <lineage>
        <taxon>Eukaryota</taxon>
        <taxon>Metazoa</taxon>
        <taxon>Chordata</taxon>
        <taxon>Craniata</taxon>
        <taxon>Vertebrata</taxon>
        <taxon>Euteleostomi</taxon>
        <taxon>Actinopterygii</taxon>
        <taxon>Neopterygii</taxon>
        <taxon>Teleostei</taxon>
        <taxon>Anguilliformes</taxon>
        <taxon>Anguillidae</taxon>
        <taxon>Anguilla</taxon>
    </lineage>
</organism>
<name>A0A0E9QFV4_ANGAN</name>